<dbReference type="AlphaFoldDB" id="A0AA40AFY4"/>
<organism evidence="1 2">
    <name type="scientific">Lasiosphaeris hirsuta</name>
    <dbReference type="NCBI Taxonomy" id="260670"/>
    <lineage>
        <taxon>Eukaryota</taxon>
        <taxon>Fungi</taxon>
        <taxon>Dikarya</taxon>
        <taxon>Ascomycota</taxon>
        <taxon>Pezizomycotina</taxon>
        <taxon>Sordariomycetes</taxon>
        <taxon>Sordariomycetidae</taxon>
        <taxon>Sordariales</taxon>
        <taxon>Lasiosphaeriaceae</taxon>
        <taxon>Lasiosphaeris</taxon>
    </lineage>
</organism>
<gene>
    <name evidence="1" type="ORF">B0H67DRAFT_234239</name>
</gene>
<protein>
    <submittedName>
        <fullName evidence="1">Uncharacterized protein</fullName>
    </submittedName>
</protein>
<comment type="caution">
    <text evidence="1">The sequence shown here is derived from an EMBL/GenBank/DDBJ whole genome shotgun (WGS) entry which is preliminary data.</text>
</comment>
<accession>A0AA40AFY4</accession>
<dbReference type="Proteomes" id="UP001172102">
    <property type="component" value="Unassembled WGS sequence"/>
</dbReference>
<proteinExistence type="predicted"/>
<evidence type="ECO:0000313" key="2">
    <source>
        <dbReference type="Proteomes" id="UP001172102"/>
    </source>
</evidence>
<keyword evidence="2" id="KW-1185">Reference proteome</keyword>
<sequence length="93" mass="10172">MTHLSLATLCSSCRAGPFGPPFLSPSWARLRYQHRDRHFQGNADNLIHNGDLAKTYGIRWTGLVNADSPVVNFTGSSLVDIEAQISATRPGFS</sequence>
<reference evidence="1" key="1">
    <citation type="submission" date="2023-06" db="EMBL/GenBank/DDBJ databases">
        <title>Genome-scale phylogeny and comparative genomics of the fungal order Sordariales.</title>
        <authorList>
            <consortium name="Lawrence Berkeley National Laboratory"/>
            <person name="Hensen N."/>
            <person name="Bonometti L."/>
            <person name="Westerberg I."/>
            <person name="Brannstrom I.O."/>
            <person name="Guillou S."/>
            <person name="Cros-Aarteil S."/>
            <person name="Calhoun S."/>
            <person name="Haridas S."/>
            <person name="Kuo A."/>
            <person name="Mondo S."/>
            <person name="Pangilinan J."/>
            <person name="Riley R."/>
            <person name="Labutti K."/>
            <person name="Andreopoulos B."/>
            <person name="Lipzen A."/>
            <person name="Chen C."/>
            <person name="Yanf M."/>
            <person name="Daum C."/>
            <person name="Ng V."/>
            <person name="Clum A."/>
            <person name="Steindorff A."/>
            <person name="Ohm R."/>
            <person name="Martin F."/>
            <person name="Silar P."/>
            <person name="Natvig D."/>
            <person name="Lalanne C."/>
            <person name="Gautier V."/>
            <person name="Ament-Velasquez S.L."/>
            <person name="Kruys A."/>
            <person name="Hutchinson M.I."/>
            <person name="Powell A.J."/>
            <person name="Barry K."/>
            <person name="Miller A.N."/>
            <person name="Grigoriev I.V."/>
            <person name="Debuchy R."/>
            <person name="Gladieux P."/>
            <person name="Thoren M.H."/>
            <person name="Johannesson H."/>
        </authorList>
    </citation>
    <scope>NUCLEOTIDE SEQUENCE</scope>
    <source>
        <strain evidence="1">SMH4607-1</strain>
    </source>
</reference>
<evidence type="ECO:0000313" key="1">
    <source>
        <dbReference type="EMBL" id="KAK0715103.1"/>
    </source>
</evidence>
<name>A0AA40AFY4_9PEZI</name>
<dbReference type="EMBL" id="JAUKUA010000004">
    <property type="protein sequence ID" value="KAK0715103.1"/>
    <property type="molecule type" value="Genomic_DNA"/>
</dbReference>